<evidence type="ECO:0000313" key="11">
    <source>
        <dbReference type="EMBL" id="HJE51332.1"/>
    </source>
</evidence>
<organism evidence="11 12">
    <name type="scientific">Tessaracoccus flavescens</name>
    <dbReference type="NCBI Taxonomy" id="399497"/>
    <lineage>
        <taxon>Bacteria</taxon>
        <taxon>Bacillati</taxon>
        <taxon>Actinomycetota</taxon>
        <taxon>Actinomycetes</taxon>
        <taxon>Propionibacteriales</taxon>
        <taxon>Propionibacteriaceae</taxon>
        <taxon>Tessaracoccus</taxon>
    </lineage>
</organism>
<dbReference type="InterPro" id="IPR022417">
    <property type="entry name" value="Porphobilin_deaminase_N"/>
</dbReference>
<dbReference type="NCBIfam" id="TIGR00212">
    <property type="entry name" value="hemC"/>
    <property type="match status" value="1"/>
</dbReference>
<dbReference type="InterPro" id="IPR022418">
    <property type="entry name" value="Porphobilinogen_deaminase_C"/>
</dbReference>
<dbReference type="SUPFAM" id="SSF53850">
    <property type="entry name" value="Periplasmic binding protein-like II"/>
    <property type="match status" value="1"/>
</dbReference>
<sequence length="555" mass="60638">MKLRLGTRGSALALARSEKIAALLRDGGVDVEVVTIETSGSETHHMPDNYSVGVFAKELRQALYDGSVDVVFHSCKDIPLTDKPDDLVIPAVLKRYDWRDVLVTRNGHPLASQARGSRIGVTSLRRIAQLRALRPDLTFVDVAGPFVDRLRRLEPGDLDGVVVSATALQDLGLEERAAEYLPILPAPGQGGLALECLASRTDVIEALEPFDDVETRICVDAERAVLTELGTKYVAPVGAHAFRRGILSLKAGVYSIDGTKRHVLEVGLPTSLYHANRTGANVAEALKQRNAQRFFSDEEIAGLKLSVEHDDESPFIENPNDDRIRVLLPRQEGRLSQALRKNGLRVDCISLQEAELLPADNRLAEGDWIVFPSAQTVWALRERGWDLPEGRKIAAMGSTTRQSLEDGGITVDLSPEGTASSQSLVEVFPNAEGQETVVIVGPDQLSTKLEEGLRNKGYEVIRLEVYTMADVKELDPRVSQMWNDGAWQAVLLSQPSLASAYQNLLGHRDEVAVLAWDQETAAALREVGVEPADTAKTKDEFGVAALARFLMGEGH</sequence>
<gene>
    <name evidence="11" type="primary">hemC</name>
    <name evidence="11" type="ORF">K8V15_05040</name>
</gene>
<dbReference type="AlphaFoldDB" id="A0A921EMK3"/>
<evidence type="ECO:0000259" key="10">
    <source>
        <dbReference type="Pfam" id="PF03900"/>
    </source>
</evidence>
<comment type="function">
    <text evidence="1">Tetrapolymerization of the monopyrrole PBG into the hydroxymethylbilane pre-uroporphyrinogen in several discrete steps.</text>
</comment>
<evidence type="ECO:0000256" key="7">
    <source>
        <dbReference type="NCBIfam" id="TIGR00212"/>
    </source>
</evidence>
<dbReference type="SUPFAM" id="SSF69618">
    <property type="entry name" value="HemD-like"/>
    <property type="match status" value="1"/>
</dbReference>
<dbReference type="SUPFAM" id="SSF54782">
    <property type="entry name" value="Porphobilinogen deaminase (hydroxymethylbilane synthase), C-terminal domain"/>
    <property type="match status" value="1"/>
</dbReference>
<dbReference type="GO" id="GO:0006783">
    <property type="term" value="P:heme biosynthetic process"/>
    <property type="evidence" value="ECO:0007669"/>
    <property type="project" value="TreeGrafter"/>
</dbReference>
<dbReference type="Pfam" id="PF01379">
    <property type="entry name" value="Porphobil_deam"/>
    <property type="match status" value="1"/>
</dbReference>
<dbReference type="InterPro" id="IPR036108">
    <property type="entry name" value="4pyrrol_syn_uPrphyn_synt_sf"/>
</dbReference>
<dbReference type="Pfam" id="PF03900">
    <property type="entry name" value="Porphobil_deamC"/>
    <property type="match status" value="1"/>
</dbReference>
<keyword evidence="4 11" id="KW-0808">Transferase</keyword>
<evidence type="ECO:0000256" key="3">
    <source>
        <dbReference type="ARBA" id="ARBA00012655"/>
    </source>
</evidence>
<feature type="domain" description="Porphobilinogen deaminase C-terminal" evidence="10">
    <location>
        <begin position="217"/>
        <end position="287"/>
    </location>
</feature>
<evidence type="ECO:0000256" key="1">
    <source>
        <dbReference type="ARBA" id="ARBA00002869"/>
    </source>
</evidence>
<dbReference type="GO" id="GO:0004852">
    <property type="term" value="F:uroporphyrinogen-III synthase activity"/>
    <property type="evidence" value="ECO:0007669"/>
    <property type="project" value="InterPro"/>
</dbReference>
<evidence type="ECO:0000313" key="12">
    <source>
        <dbReference type="Proteomes" id="UP000712713"/>
    </source>
</evidence>
<evidence type="ECO:0000256" key="5">
    <source>
        <dbReference type="ARBA" id="ARBA00023244"/>
    </source>
</evidence>
<dbReference type="Gene3D" id="3.30.160.40">
    <property type="entry name" value="Porphobilinogen deaminase, C-terminal domain"/>
    <property type="match status" value="1"/>
</dbReference>
<dbReference type="Gene3D" id="3.40.190.10">
    <property type="entry name" value="Periplasmic binding protein-like II"/>
    <property type="match status" value="2"/>
</dbReference>
<dbReference type="PANTHER" id="PTHR11557">
    <property type="entry name" value="PORPHOBILINOGEN DEAMINASE"/>
    <property type="match status" value="1"/>
</dbReference>
<evidence type="ECO:0000259" key="9">
    <source>
        <dbReference type="Pfam" id="PF02602"/>
    </source>
</evidence>
<proteinExistence type="inferred from homology"/>
<accession>A0A921EMK3</accession>
<dbReference type="InterPro" id="IPR036803">
    <property type="entry name" value="Porphobilinogen_deaminase_C_sf"/>
</dbReference>
<dbReference type="GO" id="GO:0004418">
    <property type="term" value="F:hydroxymethylbilane synthase activity"/>
    <property type="evidence" value="ECO:0007669"/>
    <property type="project" value="UniProtKB-UniRule"/>
</dbReference>
<keyword evidence="5" id="KW-0627">Porphyrin biosynthesis</keyword>
<dbReference type="Gene3D" id="3.40.50.10090">
    <property type="match status" value="2"/>
</dbReference>
<dbReference type="EMBL" id="DYZF01000125">
    <property type="protein sequence ID" value="HJE51332.1"/>
    <property type="molecule type" value="Genomic_DNA"/>
</dbReference>
<dbReference type="PANTHER" id="PTHR11557:SF0">
    <property type="entry name" value="PORPHOBILINOGEN DEAMINASE"/>
    <property type="match status" value="1"/>
</dbReference>
<dbReference type="EC" id="2.5.1.61" evidence="3 7"/>
<feature type="domain" description="Tetrapyrrole biosynthesis uroporphyrinogen III synthase" evidence="9">
    <location>
        <begin position="334"/>
        <end position="539"/>
    </location>
</feature>
<protein>
    <recommendedName>
        <fullName evidence="3 7">Hydroxymethylbilane synthase</fullName>
        <ecNumber evidence="3 7">2.5.1.61</ecNumber>
    </recommendedName>
</protein>
<dbReference type="Pfam" id="PF02602">
    <property type="entry name" value="HEM4"/>
    <property type="match status" value="1"/>
</dbReference>
<dbReference type="CDD" id="cd06578">
    <property type="entry name" value="HemD"/>
    <property type="match status" value="1"/>
</dbReference>
<comment type="caution">
    <text evidence="11">The sequence shown here is derived from an EMBL/GenBank/DDBJ whole genome shotgun (WGS) entry which is preliminary data.</text>
</comment>
<evidence type="ECO:0000256" key="4">
    <source>
        <dbReference type="ARBA" id="ARBA00022679"/>
    </source>
</evidence>
<dbReference type="InterPro" id="IPR003754">
    <property type="entry name" value="4pyrrol_synth_uPrphyn_synth"/>
</dbReference>
<evidence type="ECO:0000256" key="2">
    <source>
        <dbReference type="ARBA" id="ARBA00005638"/>
    </source>
</evidence>
<dbReference type="PRINTS" id="PR00151">
    <property type="entry name" value="PORPHBDMNASE"/>
</dbReference>
<evidence type="ECO:0000259" key="8">
    <source>
        <dbReference type="Pfam" id="PF01379"/>
    </source>
</evidence>
<dbReference type="InterPro" id="IPR000860">
    <property type="entry name" value="HemC"/>
</dbReference>
<evidence type="ECO:0000256" key="6">
    <source>
        <dbReference type="ARBA" id="ARBA00048169"/>
    </source>
</evidence>
<comment type="catalytic activity">
    <reaction evidence="6">
        <text>4 porphobilinogen + H2O = hydroxymethylbilane + 4 NH4(+)</text>
        <dbReference type="Rhea" id="RHEA:13185"/>
        <dbReference type="ChEBI" id="CHEBI:15377"/>
        <dbReference type="ChEBI" id="CHEBI:28938"/>
        <dbReference type="ChEBI" id="CHEBI:57845"/>
        <dbReference type="ChEBI" id="CHEBI:58126"/>
        <dbReference type="EC" id="2.5.1.61"/>
    </reaction>
</comment>
<reference evidence="11" key="2">
    <citation type="submission" date="2021-09" db="EMBL/GenBank/DDBJ databases">
        <authorList>
            <person name="Gilroy R."/>
        </authorList>
    </citation>
    <scope>NUCLEOTIDE SEQUENCE</scope>
    <source>
        <strain evidence="11">ChiGjej3B3-7470</strain>
    </source>
</reference>
<dbReference type="Proteomes" id="UP000712713">
    <property type="component" value="Unassembled WGS sequence"/>
</dbReference>
<name>A0A921EMK3_9ACTN</name>
<feature type="domain" description="Porphobilinogen deaminase N-terminal" evidence="8">
    <location>
        <begin position="3"/>
        <end position="203"/>
    </location>
</feature>
<comment type="similarity">
    <text evidence="2">Belongs to the HMBS family.</text>
</comment>
<reference evidence="11" key="1">
    <citation type="journal article" date="2021" name="PeerJ">
        <title>Extensive microbial diversity within the chicken gut microbiome revealed by metagenomics and culture.</title>
        <authorList>
            <person name="Gilroy R."/>
            <person name="Ravi A."/>
            <person name="Getino M."/>
            <person name="Pursley I."/>
            <person name="Horton D.L."/>
            <person name="Alikhan N.F."/>
            <person name="Baker D."/>
            <person name="Gharbi K."/>
            <person name="Hall N."/>
            <person name="Watson M."/>
            <person name="Adriaenssens E.M."/>
            <person name="Foster-Nyarko E."/>
            <person name="Jarju S."/>
            <person name="Secka A."/>
            <person name="Antonio M."/>
            <person name="Oren A."/>
            <person name="Chaudhuri R.R."/>
            <person name="La Ragione R."/>
            <person name="Hildebrand F."/>
            <person name="Pallen M.J."/>
        </authorList>
    </citation>
    <scope>NUCLEOTIDE SEQUENCE</scope>
    <source>
        <strain evidence="11">ChiGjej3B3-7470</strain>
    </source>
</reference>
<dbReference type="GO" id="GO:0005737">
    <property type="term" value="C:cytoplasm"/>
    <property type="evidence" value="ECO:0007669"/>
    <property type="project" value="UniProtKB-UniRule"/>
</dbReference>